<reference evidence="1 2" key="1">
    <citation type="journal article" date="2023" name="Arcadia Sci">
        <title>De novo assembly of a long-read Amblyomma americanum tick genome.</title>
        <authorList>
            <person name="Chou S."/>
            <person name="Poskanzer K.E."/>
            <person name="Rollins M."/>
            <person name="Thuy-Boun P.S."/>
        </authorList>
    </citation>
    <scope>NUCLEOTIDE SEQUENCE [LARGE SCALE GENOMIC DNA]</scope>
    <source>
        <strain evidence="1">F_SG_1</strain>
        <tissue evidence="1">Salivary glands</tissue>
    </source>
</reference>
<dbReference type="GO" id="GO:0005549">
    <property type="term" value="F:odorant binding"/>
    <property type="evidence" value="ECO:0007669"/>
    <property type="project" value="InterPro"/>
</dbReference>
<proteinExistence type="predicted"/>
<name>A0AAQ4F5F7_AMBAM</name>
<dbReference type="Gene3D" id="1.10.238.20">
    <property type="entry name" value="Pheromone/general odorant binding protein domain"/>
    <property type="match status" value="1"/>
</dbReference>
<accession>A0AAQ4F5F7</accession>
<evidence type="ECO:0000313" key="2">
    <source>
        <dbReference type="Proteomes" id="UP001321473"/>
    </source>
</evidence>
<protein>
    <submittedName>
        <fullName evidence="1">Uncharacterized protein</fullName>
    </submittedName>
</protein>
<gene>
    <name evidence="1" type="ORF">V5799_016706</name>
</gene>
<dbReference type="InterPro" id="IPR036728">
    <property type="entry name" value="PBP_GOBP_sf"/>
</dbReference>
<organism evidence="1 2">
    <name type="scientific">Amblyomma americanum</name>
    <name type="common">Lone star tick</name>
    <dbReference type="NCBI Taxonomy" id="6943"/>
    <lineage>
        <taxon>Eukaryota</taxon>
        <taxon>Metazoa</taxon>
        <taxon>Ecdysozoa</taxon>
        <taxon>Arthropoda</taxon>
        <taxon>Chelicerata</taxon>
        <taxon>Arachnida</taxon>
        <taxon>Acari</taxon>
        <taxon>Parasitiformes</taxon>
        <taxon>Ixodida</taxon>
        <taxon>Ixodoidea</taxon>
        <taxon>Ixodidae</taxon>
        <taxon>Amblyomminae</taxon>
        <taxon>Amblyomma</taxon>
    </lineage>
</organism>
<keyword evidence="2" id="KW-1185">Reference proteome</keyword>
<sequence>MTHRNAEFSRPSWYQGKVVPFVPSGWSRGFVMKTAVVFLLTACLLARASAGSRAESRRAQFDQWRQCMVDKLPTDKAPVFQGCHNTAAGTEMRKFRQGLECVLDSYQLVDRNNVNLARMTEVAPTIAKEELKKAFEDCPKDEGNKRVAKAVKCVIDHLETTCPQLSRSISKILWQSLRRKRST</sequence>
<comment type="caution">
    <text evidence="1">The sequence shown here is derived from an EMBL/GenBank/DDBJ whole genome shotgun (WGS) entry which is preliminary data.</text>
</comment>
<evidence type="ECO:0000313" key="1">
    <source>
        <dbReference type="EMBL" id="KAK8781952.1"/>
    </source>
</evidence>
<dbReference type="AlphaFoldDB" id="A0AAQ4F5F7"/>
<dbReference type="Proteomes" id="UP001321473">
    <property type="component" value="Unassembled WGS sequence"/>
</dbReference>
<dbReference type="EMBL" id="JARKHS020007162">
    <property type="protein sequence ID" value="KAK8781952.1"/>
    <property type="molecule type" value="Genomic_DNA"/>
</dbReference>